<accession>A0A0M3ARZ3</accession>
<comment type="caution">
    <text evidence="1">The sequence shown here is derived from an EMBL/GenBank/DDBJ whole genome shotgun (WGS) entry which is preliminary data.</text>
</comment>
<dbReference type="RefSeq" id="WP_046762884.1">
    <property type="nucleotide sequence ID" value="NZ_LBIC01000003.1"/>
</dbReference>
<dbReference type="EMBL" id="LBIC01000003">
    <property type="protein sequence ID" value="KKW92668.1"/>
    <property type="molecule type" value="Genomic_DNA"/>
</dbReference>
<evidence type="ECO:0000313" key="1">
    <source>
        <dbReference type="EMBL" id="KKW92668.1"/>
    </source>
</evidence>
<dbReference type="PATRIC" id="fig|56193.3.peg.1439"/>
<dbReference type="AlphaFoldDB" id="A0A0M3ARZ3"/>
<name>A0A0M3ARZ3_9SPHN</name>
<sequence length="68" mass="7940">MPANPGRNPFEGNENPPLVDVRYRCGVVARCVRPEQRRWKQWPTGPHEWDIVSWQPAVGKDYELVWPA</sequence>
<evidence type="ECO:0000313" key="2">
    <source>
        <dbReference type="Proteomes" id="UP000033874"/>
    </source>
</evidence>
<organism evidence="1 2">
    <name type="scientific">Sphingobium chungbukense</name>
    <dbReference type="NCBI Taxonomy" id="56193"/>
    <lineage>
        <taxon>Bacteria</taxon>
        <taxon>Pseudomonadati</taxon>
        <taxon>Pseudomonadota</taxon>
        <taxon>Alphaproteobacteria</taxon>
        <taxon>Sphingomonadales</taxon>
        <taxon>Sphingomonadaceae</taxon>
        <taxon>Sphingobium</taxon>
    </lineage>
</organism>
<keyword evidence="2" id="KW-1185">Reference proteome</keyword>
<gene>
    <name evidence="1" type="ORF">YP76_06960</name>
</gene>
<dbReference type="STRING" id="56193.YP76_06960"/>
<reference evidence="1 2" key="1">
    <citation type="submission" date="2015-04" db="EMBL/GenBank/DDBJ databases">
        <title>Genome sequence of aromatic hydrocarbons-degrading Sphingobium chungbukense DJ77.</title>
        <authorList>
            <person name="Kim Y.-C."/>
            <person name="Chae J.-C."/>
        </authorList>
    </citation>
    <scope>NUCLEOTIDE SEQUENCE [LARGE SCALE GENOMIC DNA]</scope>
    <source>
        <strain evidence="1 2">DJ77</strain>
    </source>
</reference>
<proteinExistence type="predicted"/>
<protein>
    <submittedName>
        <fullName evidence="1">Uncharacterized protein</fullName>
    </submittedName>
</protein>
<dbReference type="Proteomes" id="UP000033874">
    <property type="component" value="Unassembled WGS sequence"/>
</dbReference>